<comment type="caution">
    <text evidence="1">The sequence shown here is derived from an EMBL/GenBank/DDBJ whole genome shotgun (WGS) entry which is preliminary data.</text>
</comment>
<reference evidence="1 2" key="1">
    <citation type="journal article" date="2019" name="Int. J. Syst. Evol. Microbiol.">
        <title>The Global Catalogue of Microorganisms (GCM) 10K type strain sequencing project: providing services to taxonomists for standard genome sequencing and annotation.</title>
        <authorList>
            <consortium name="The Broad Institute Genomics Platform"/>
            <consortium name="The Broad Institute Genome Sequencing Center for Infectious Disease"/>
            <person name="Wu L."/>
            <person name="Ma J."/>
        </authorList>
    </citation>
    <scope>NUCLEOTIDE SEQUENCE [LARGE SCALE GENOMIC DNA]</scope>
    <source>
        <strain evidence="1 2">JCM 6305</strain>
    </source>
</reference>
<proteinExistence type="predicted"/>
<dbReference type="Proteomes" id="UP001501638">
    <property type="component" value="Unassembled WGS sequence"/>
</dbReference>
<sequence length="141" mass="14685">MEQDAPEHAGALRDAASPSWSVRASAGRRLAAHADAPTAAEALHHLLLDAYDTAVTQETAEALLGRGDTTGLRLVLAALGRAEDAETGDHLYAAVTDVCCQSAEDVRRLAALCSTLAASDPDPVVRAEAEGLLRDFGPADR</sequence>
<evidence type="ECO:0000313" key="1">
    <source>
        <dbReference type="EMBL" id="GAA2453854.1"/>
    </source>
</evidence>
<evidence type="ECO:0000313" key="2">
    <source>
        <dbReference type="Proteomes" id="UP001501638"/>
    </source>
</evidence>
<gene>
    <name evidence="1" type="ORF">GCM10010405_42070</name>
</gene>
<keyword evidence="2" id="KW-1185">Reference proteome</keyword>
<evidence type="ECO:0008006" key="3">
    <source>
        <dbReference type="Google" id="ProtNLM"/>
    </source>
</evidence>
<name>A0ABN3KAR2_9ACTN</name>
<dbReference type="RefSeq" id="WP_344325813.1">
    <property type="nucleotide sequence ID" value="NZ_BAAASZ010000028.1"/>
</dbReference>
<organism evidence="1 2">
    <name type="scientific">Streptomyces macrosporus</name>
    <dbReference type="NCBI Taxonomy" id="44032"/>
    <lineage>
        <taxon>Bacteria</taxon>
        <taxon>Bacillati</taxon>
        <taxon>Actinomycetota</taxon>
        <taxon>Actinomycetes</taxon>
        <taxon>Kitasatosporales</taxon>
        <taxon>Streptomycetaceae</taxon>
        <taxon>Streptomyces</taxon>
    </lineage>
</organism>
<protein>
    <recommendedName>
        <fullName evidence="3">HEAT repeat domain-containing protein</fullName>
    </recommendedName>
</protein>
<dbReference type="EMBL" id="BAAASZ010000028">
    <property type="protein sequence ID" value="GAA2453854.1"/>
    <property type="molecule type" value="Genomic_DNA"/>
</dbReference>
<accession>A0ABN3KAR2</accession>